<dbReference type="RefSeq" id="WP_161098981.1">
    <property type="nucleotide sequence ID" value="NZ_WWCW01000106.1"/>
</dbReference>
<name>A0A845G9A9_9BURK</name>
<accession>A0A845G9A9</accession>
<comment type="caution">
    <text evidence="1">The sequence shown here is derived from an EMBL/GenBank/DDBJ whole genome shotgun (WGS) entry which is preliminary data.</text>
</comment>
<dbReference type="AlphaFoldDB" id="A0A845G9A9"/>
<proteinExistence type="predicted"/>
<reference evidence="1 2" key="1">
    <citation type="submission" date="2020-01" db="EMBL/GenBank/DDBJ databases">
        <title>Novel species isolated from a subtropical stream in China.</title>
        <authorList>
            <person name="Lu H."/>
        </authorList>
    </citation>
    <scope>NUCLEOTIDE SEQUENCE [LARGE SCALE GENOMIC DNA]</scope>
    <source>
        <strain evidence="1 2">FT82W</strain>
    </source>
</reference>
<protein>
    <submittedName>
        <fullName evidence="1">Uncharacterized protein</fullName>
    </submittedName>
</protein>
<evidence type="ECO:0000313" key="2">
    <source>
        <dbReference type="Proteomes" id="UP000470302"/>
    </source>
</evidence>
<gene>
    <name evidence="1" type="ORF">GTP91_23730</name>
</gene>
<dbReference type="Proteomes" id="UP000470302">
    <property type="component" value="Unassembled WGS sequence"/>
</dbReference>
<dbReference type="EMBL" id="WWCW01000106">
    <property type="protein sequence ID" value="MYM90170.1"/>
    <property type="molecule type" value="Genomic_DNA"/>
</dbReference>
<evidence type="ECO:0000313" key="1">
    <source>
        <dbReference type="EMBL" id="MYM90170.1"/>
    </source>
</evidence>
<sequence>MSINHPCGGPSLRPFFPRLLPSRARHSTLALSSKVVNEQVIGGCQNSDRRHILTVVALVSAKGEGCIFPRSVLSFLGQRHQALPERGMDHA</sequence>
<organism evidence="1 2">
    <name type="scientific">Duganella vulcania</name>
    <dbReference type="NCBI Taxonomy" id="2692166"/>
    <lineage>
        <taxon>Bacteria</taxon>
        <taxon>Pseudomonadati</taxon>
        <taxon>Pseudomonadota</taxon>
        <taxon>Betaproteobacteria</taxon>
        <taxon>Burkholderiales</taxon>
        <taxon>Oxalobacteraceae</taxon>
        <taxon>Telluria group</taxon>
        <taxon>Duganella</taxon>
    </lineage>
</organism>